<keyword evidence="2" id="KW-1185">Reference proteome</keyword>
<organism evidence="1 2">
    <name type="scientific">Guyanagaster necrorhizus</name>
    <dbReference type="NCBI Taxonomy" id="856835"/>
    <lineage>
        <taxon>Eukaryota</taxon>
        <taxon>Fungi</taxon>
        <taxon>Dikarya</taxon>
        <taxon>Basidiomycota</taxon>
        <taxon>Agaricomycotina</taxon>
        <taxon>Agaricomycetes</taxon>
        <taxon>Agaricomycetidae</taxon>
        <taxon>Agaricales</taxon>
        <taxon>Marasmiineae</taxon>
        <taxon>Physalacriaceae</taxon>
        <taxon>Guyanagaster</taxon>
    </lineage>
</organism>
<evidence type="ECO:0000313" key="2">
    <source>
        <dbReference type="Proteomes" id="UP000812287"/>
    </source>
</evidence>
<dbReference type="GeneID" id="66099328"/>
<comment type="caution">
    <text evidence="1">The sequence shown here is derived from an EMBL/GenBank/DDBJ whole genome shotgun (WGS) entry which is preliminary data.</text>
</comment>
<protein>
    <submittedName>
        <fullName evidence="1">Uncharacterized protein</fullName>
    </submittedName>
</protein>
<dbReference type="Proteomes" id="UP000812287">
    <property type="component" value="Unassembled WGS sequence"/>
</dbReference>
<gene>
    <name evidence="1" type="ORF">BT62DRAFT_1004525</name>
</gene>
<dbReference type="RefSeq" id="XP_043041260.1">
    <property type="nucleotide sequence ID" value="XM_043177041.1"/>
</dbReference>
<reference evidence="1" key="1">
    <citation type="submission" date="2020-11" db="EMBL/GenBank/DDBJ databases">
        <title>Adaptations for nitrogen fixation in a non-lichenized fungal sporocarp promotes dispersal by wood-feeding termites.</title>
        <authorList>
            <consortium name="DOE Joint Genome Institute"/>
            <person name="Koch R.A."/>
            <person name="Yoon G."/>
            <person name="Arayal U."/>
            <person name="Lail K."/>
            <person name="Amirebrahimi M."/>
            <person name="Labutti K."/>
            <person name="Lipzen A."/>
            <person name="Riley R."/>
            <person name="Barry K."/>
            <person name="Henrissat B."/>
            <person name="Grigoriev I.V."/>
            <person name="Herr J.R."/>
            <person name="Aime M.C."/>
        </authorList>
    </citation>
    <scope>NUCLEOTIDE SEQUENCE</scope>
    <source>
        <strain evidence="1">MCA 3950</strain>
    </source>
</reference>
<dbReference type="EMBL" id="MU250531">
    <property type="protein sequence ID" value="KAG7447760.1"/>
    <property type="molecule type" value="Genomic_DNA"/>
</dbReference>
<accession>A0A9P7VW31</accession>
<name>A0A9P7VW31_9AGAR</name>
<dbReference type="AlphaFoldDB" id="A0A9P7VW31"/>
<sequence length="165" mass="18514">MFNRHPQARKVCLQLLAKVFLDQRVKLCIAKVLRLLYSHLVRVQFFHNKANVSSTPPSLARDHPFWGLQIPSVLVAAAMQSIFARTTYLPRPLIVFDRAAAEANLALHVILLLVDRRGRSRAWASGLNIASDWADSFPSETDRDAFGVSTNMHMVAGRRHGQGCL</sequence>
<proteinExistence type="predicted"/>
<evidence type="ECO:0000313" key="1">
    <source>
        <dbReference type="EMBL" id="KAG7447760.1"/>
    </source>
</evidence>